<evidence type="ECO:0000256" key="5">
    <source>
        <dbReference type="SAM" id="Phobius"/>
    </source>
</evidence>
<feature type="domain" description="CHASE" evidence="6">
    <location>
        <begin position="110"/>
        <end position="247"/>
    </location>
</feature>
<dbReference type="GO" id="GO:0007165">
    <property type="term" value="P:signal transduction"/>
    <property type="evidence" value="ECO:0007669"/>
    <property type="project" value="UniProtKB-ARBA"/>
</dbReference>
<reference evidence="8 9" key="1">
    <citation type="submission" date="2016-11" db="EMBL/GenBank/DDBJ databases">
        <authorList>
            <person name="Jaros S."/>
            <person name="Januszkiewicz K."/>
            <person name="Wedrychowicz H."/>
        </authorList>
    </citation>
    <scope>NUCLEOTIDE SEQUENCE [LARGE SCALE GENOMIC DNA]</scope>
    <source>
        <strain evidence="8 9">CECT 7868</strain>
    </source>
</reference>
<dbReference type="PANTHER" id="PTHR46663">
    <property type="entry name" value="DIGUANYLATE CYCLASE DGCT-RELATED"/>
    <property type="match status" value="1"/>
</dbReference>
<dbReference type="SMART" id="SM00267">
    <property type="entry name" value="GGDEF"/>
    <property type="match status" value="1"/>
</dbReference>
<protein>
    <submittedName>
        <fullName evidence="8">Putative diguanylate cyclase YcdT</fullName>
        <ecNumber evidence="8">2.7.7.65</ecNumber>
    </submittedName>
</protein>
<keyword evidence="8" id="KW-0808">Transferase</keyword>
<dbReference type="PROSITE" id="PS51257">
    <property type="entry name" value="PROKAR_LIPOPROTEIN"/>
    <property type="match status" value="1"/>
</dbReference>
<feature type="transmembrane region" description="Helical" evidence="5">
    <location>
        <begin position="265"/>
        <end position="289"/>
    </location>
</feature>
<proteinExistence type="predicted"/>
<dbReference type="AlphaFoldDB" id="A0A1M6BF47"/>
<dbReference type="SMART" id="SM01079">
    <property type="entry name" value="CHASE"/>
    <property type="match status" value="1"/>
</dbReference>
<keyword evidence="8" id="KW-0548">Nucleotidyltransferase</keyword>
<dbReference type="Pfam" id="PF03924">
    <property type="entry name" value="CHASE"/>
    <property type="match status" value="1"/>
</dbReference>
<dbReference type="GO" id="GO:0016020">
    <property type="term" value="C:membrane"/>
    <property type="evidence" value="ECO:0007669"/>
    <property type="project" value="UniProtKB-SubCell"/>
</dbReference>
<dbReference type="OrthoDB" id="9812260at2"/>
<name>A0A1M6BF47_9VIBR</name>
<dbReference type="InterPro" id="IPR006189">
    <property type="entry name" value="CHASE_dom"/>
</dbReference>
<dbReference type="Gene3D" id="3.30.70.270">
    <property type="match status" value="1"/>
</dbReference>
<keyword evidence="4 5" id="KW-0472">Membrane</keyword>
<comment type="subcellular location">
    <subcellularLocation>
        <location evidence="1">Membrane</location>
    </subcellularLocation>
</comment>
<evidence type="ECO:0000313" key="9">
    <source>
        <dbReference type="Proteomes" id="UP000184608"/>
    </source>
</evidence>
<dbReference type="InterPro" id="IPR029787">
    <property type="entry name" value="Nucleotide_cyclase"/>
</dbReference>
<dbReference type="RefSeq" id="WP_073605396.1">
    <property type="nucleotide sequence ID" value="NZ_FQXZ01000041.1"/>
</dbReference>
<evidence type="ECO:0000256" key="1">
    <source>
        <dbReference type="ARBA" id="ARBA00004370"/>
    </source>
</evidence>
<keyword evidence="9" id="KW-1185">Reference proteome</keyword>
<dbReference type="NCBIfam" id="TIGR00254">
    <property type="entry name" value="GGDEF"/>
    <property type="match status" value="1"/>
</dbReference>
<evidence type="ECO:0000259" key="6">
    <source>
        <dbReference type="PROSITE" id="PS50839"/>
    </source>
</evidence>
<feature type="transmembrane region" description="Helical" evidence="5">
    <location>
        <begin position="12"/>
        <end position="32"/>
    </location>
</feature>
<sequence>MRHPFLLKQWTVIIFLFILGCAYTGLIEFLFLTHRQAMRHDIQQRAEEELSLIRYKLEASILADAYAAKSLSMLISVHSRSIQQFWENVSRQTIEQGKFIRSVAFAPDDVIRYVYPLQGSNKVIGTDFHQLPDQWKSVRKSRLLQEVVVSGPVFLVQGGRAVIVRSPVFLDPPENQHYWGGVSIVVDIDKLFNFLNFTHLASHFDIAVSGQDFTEKKADVFWGNPEVFQHIFVQEMFYFPSGTWQIAVAEKPGSILSRYTWYQYYLVRLIGYSLFIVLAISFLTIYLLYKRSSRLSMCDELTQLPNRRFFMDRLSKVFEGKKQRGRCSGPGFGLLCIDIDKFKLINDQYGHLVGDQVLIECARRIRHVVRDNDCVARIGGDEFLVLLADSGHSLYIRSVIEKIRHTFERASIDCEGHRIHVEVSIGYTAYMEEMNNVGDMIRYADSNMYAEKYQR</sequence>
<dbReference type="SUPFAM" id="SSF55073">
    <property type="entry name" value="Nucleotide cyclase"/>
    <property type="match status" value="1"/>
</dbReference>
<feature type="domain" description="GGDEF" evidence="7">
    <location>
        <begin position="330"/>
        <end position="455"/>
    </location>
</feature>
<evidence type="ECO:0000256" key="2">
    <source>
        <dbReference type="ARBA" id="ARBA00022692"/>
    </source>
</evidence>
<dbReference type="CDD" id="cd01949">
    <property type="entry name" value="GGDEF"/>
    <property type="match status" value="1"/>
</dbReference>
<dbReference type="InterPro" id="IPR043128">
    <property type="entry name" value="Rev_trsase/Diguanyl_cyclase"/>
</dbReference>
<dbReference type="EMBL" id="FQXZ01000041">
    <property type="protein sequence ID" value="SHI47208.1"/>
    <property type="molecule type" value="Genomic_DNA"/>
</dbReference>
<organism evidence="8 9">
    <name type="scientific">Vibrio aerogenes CECT 7868</name>
    <dbReference type="NCBI Taxonomy" id="1216006"/>
    <lineage>
        <taxon>Bacteria</taxon>
        <taxon>Pseudomonadati</taxon>
        <taxon>Pseudomonadota</taxon>
        <taxon>Gammaproteobacteria</taxon>
        <taxon>Vibrionales</taxon>
        <taxon>Vibrionaceae</taxon>
        <taxon>Vibrio</taxon>
    </lineage>
</organism>
<accession>A0A1M6BF47</accession>
<dbReference type="GO" id="GO:0052621">
    <property type="term" value="F:diguanylate cyclase activity"/>
    <property type="evidence" value="ECO:0007669"/>
    <property type="project" value="UniProtKB-EC"/>
</dbReference>
<dbReference type="STRING" id="1216006.VA7868_03778"/>
<dbReference type="Pfam" id="PF00990">
    <property type="entry name" value="GGDEF"/>
    <property type="match status" value="1"/>
</dbReference>
<evidence type="ECO:0000313" key="8">
    <source>
        <dbReference type="EMBL" id="SHI47208.1"/>
    </source>
</evidence>
<evidence type="ECO:0000256" key="4">
    <source>
        <dbReference type="ARBA" id="ARBA00023136"/>
    </source>
</evidence>
<dbReference type="InterPro" id="IPR052163">
    <property type="entry name" value="DGC-Regulatory_Protein"/>
</dbReference>
<dbReference type="Gene3D" id="3.30.450.350">
    <property type="entry name" value="CHASE domain"/>
    <property type="match status" value="1"/>
</dbReference>
<gene>
    <name evidence="8" type="primary">ycdT_3</name>
    <name evidence="8" type="ORF">VA7868_03778</name>
</gene>
<dbReference type="EC" id="2.7.7.65" evidence="8"/>
<evidence type="ECO:0000259" key="7">
    <source>
        <dbReference type="PROSITE" id="PS50887"/>
    </source>
</evidence>
<dbReference type="InterPro" id="IPR042240">
    <property type="entry name" value="CHASE_sf"/>
</dbReference>
<dbReference type="PROSITE" id="PS50839">
    <property type="entry name" value="CHASE"/>
    <property type="match status" value="1"/>
</dbReference>
<keyword evidence="3 5" id="KW-1133">Transmembrane helix</keyword>
<dbReference type="InterPro" id="IPR000160">
    <property type="entry name" value="GGDEF_dom"/>
</dbReference>
<dbReference type="PANTHER" id="PTHR46663:SF2">
    <property type="entry name" value="GGDEF DOMAIN-CONTAINING PROTEIN"/>
    <property type="match status" value="1"/>
</dbReference>
<evidence type="ECO:0000256" key="3">
    <source>
        <dbReference type="ARBA" id="ARBA00022989"/>
    </source>
</evidence>
<dbReference type="Proteomes" id="UP000184608">
    <property type="component" value="Unassembled WGS sequence"/>
</dbReference>
<keyword evidence="2 5" id="KW-0812">Transmembrane</keyword>
<dbReference type="PROSITE" id="PS50887">
    <property type="entry name" value="GGDEF"/>
    <property type="match status" value="1"/>
</dbReference>